<evidence type="ECO:0000313" key="2">
    <source>
        <dbReference type="Proteomes" id="UP000190951"/>
    </source>
</evidence>
<dbReference type="Pfam" id="PF12679">
    <property type="entry name" value="ABC2_membrane_2"/>
    <property type="match status" value="1"/>
</dbReference>
<dbReference type="RefSeq" id="WP_077833236.1">
    <property type="nucleotide sequence ID" value="NZ_CP096983.1"/>
</dbReference>
<dbReference type="STRING" id="84029.CROST_27370"/>
<dbReference type="AlphaFoldDB" id="A0A1S8MBI9"/>
<dbReference type="PANTHER" id="PTHR37305">
    <property type="entry name" value="INTEGRAL MEMBRANE PROTEIN-RELATED"/>
    <property type="match status" value="1"/>
</dbReference>
<dbReference type="PANTHER" id="PTHR37305:SF1">
    <property type="entry name" value="MEMBRANE PROTEIN"/>
    <property type="match status" value="1"/>
</dbReference>
<dbReference type="Proteomes" id="UP000190951">
    <property type="component" value="Chromosome"/>
</dbReference>
<proteinExistence type="predicted"/>
<reference evidence="1 2" key="1">
    <citation type="submission" date="2022-04" db="EMBL/GenBank/DDBJ databases">
        <title>Genome sequence of C. roseum typestrain.</title>
        <authorList>
            <person name="Poehlein A."/>
            <person name="Schoch T."/>
            <person name="Duerre P."/>
            <person name="Daniel R."/>
        </authorList>
    </citation>
    <scope>NUCLEOTIDE SEQUENCE [LARGE SCALE GENOMIC DNA]</scope>
    <source>
        <strain evidence="1 2">DSM 7320</strain>
    </source>
</reference>
<gene>
    <name evidence="1" type="ORF">CROST_003370</name>
</gene>
<name>A0A1S8MBI9_9CLOT</name>
<accession>A0A1S8MBI9</accession>
<organism evidence="1 2">
    <name type="scientific">Clostridium felsineum</name>
    <dbReference type="NCBI Taxonomy" id="36839"/>
    <lineage>
        <taxon>Bacteria</taxon>
        <taxon>Bacillati</taxon>
        <taxon>Bacillota</taxon>
        <taxon>Clostridia</taxon>
        <taxon>Eubacteriales</taxon>
        <taxon>Clostridiaceae</taxon>
        <taxon>Clostridium</taxon>
    </lineage>
</organism>
<sequence length="405" mass="45171">MYRLITNELQKIFKKRKVFVVGIVFLAIILIFSIIQYESSHKTPEETISQNEKSMSLLKEEMPYFTGDTQKRVKQAMAQYKSEIQKAYRAEDLDKLNWKDRIKNQISDDEKNKKSPDIEQDNTKVEQINEEILAKRYALKNNIPEVSDNYNQKAVDIFVQMLAYISLIILPVIICVIVLDVVSGECSPPTMKMLLTKPFSRGKILFSKFAAASIASTIAIVISEAVSLIILGFIVGFGSINAPVSVGTKYGFNQDKILAGNWHDVSAVIGSSYVVPQWKFIIEMFLLQILFIVAFTSVCVLISVLFNNNTVAMTAGIIITVIISFIVFKVMAGDGVSAADVPFRRIAPYFISTYSSSGFLLTGDMAAQVRNPDISVGLGIVVNIITGTVCYIIAHIHFTKKDMLL</sequence>
<dbReference type="GO" id="GO:0005886">
    <property type="term" value="C:plasma membrane"/>
    <property type="evidence" value="ECO:0007669"/>
    <property type="project" value="UniProtKB-SubCell"/>
</dbReference>
<protein>
    <submittedName>
        <fullName evidence="1">Uncharacterized protein</fullName>
    </submittedName>
</protein>
<evidence type="ECO:0000313" key="1">
    <source>
        <dbReference type="EMBL" id="URZ09654.1"/>
    </source>
</evidence>
<dbReference type="EMBL" id="CP096983">
    <property type="protein sequence ID" value="URZ09654.1"/>
    <property type="molecule type" value="Genomic_DNA"/>
</dbReference>
<dbReference type="KEGG" id="crw:CROST_003370"/>
<keyword evidence="2" id="KW-1185">Reference proteome</keyword>
<dbReference type="GO" id="GO:0140359">
    <property type="term" value="F:ABC-type transporter activity"/>
    <property type="evidence" value="ECO:0007669"/>
    <property type="project" value="InterPro"/>
</dbReference>